<evidence type="ECO:0000256" key="9">
    <source>
        <dbReference type="ARBA" id="ARBA00023002"/>
    </source>
</evidence>
<dbReference type="GO" id="GO:0015035">
    <property type="term" value="F:protein-disulfide reductase activity"/>
    <property type="evidence" value="ECO:0007669"/>
    <property type="project" value="UniProtKB-UniRule"/>
</dbReference>
<accession>A0A520S5V6</accession>
<feature type="transmembrane region" description="Helical" evidence="15">
    <location>
        <begin position="12"/>
        <end position="29"/>
    </location>
</feature>
<evidence type="ECO:0000256" key="15">
    <source>
        <dbReference type="SAM" id="Phobius"/>
    </source>
</evidence>
<keyword evidence="3 14" id="KW-0813">Transport</keyword>
<protein>
    <recommendedName>
        <fullName evidence="14">Disulfide bond formation protein B</fullName>
    </recommendedName>
    <alternativeName>
        <fullName evidence="14">Disulfide oxidoreductase</fullName>
    </alternativeName>
</protein>
<evidence type="ECO:0000256" key="13">
    <source>
        <dbReference type="ARBA" id="ARBA00023284"/>
    </source>
</evidence>
<evidence type="ECO:0000256" key="4">
    <source>
        <dbReference type="ARBA" id="ARBA00022475"/>
    </source>
</evidence>
<dbReference type="HAMAP" id="MF_00286">
    <property type="entry name" value="DsbB"/>
    <property type="match status" value="1"/>
</dbReference>
<keyword evidence="9 14" id="KW-0560">Oxidoreductase</keyword>
<dbReference type="SUPFAM" id="SSF158442">
    <property type="entry name" value="DsbB-like"/>
    <property type="match status" value="1"/>
</dbReference>
<dbReference type="GO" id="GO:0005886">
    <property type="term" value="C:plasma membrane"/>
    <property type="evidence" value="ECO:0007669"/>
    <property type="project" value="UniProtKB-SubCell"/>
</dbReference>
<dbReference type="Gene3D" id="1.20.1550.10">
    <property type="entry name" value="DsbB-like"/>
    <property type="match status" value="1"/>
</dbReference>
<organism evidence="16 17">
    <name type="scientific">OM182 bacterium</name>
    <dbReference type="NCBI Taxonomy" id="2510334"/>
    <lineage>
        <taxon>Bacteria</taxon>
        <taxon>Pseudomonadati</taxon>
        <taxon>Pseudomonadota</taxon>
        <taxon>Gammaproteobacteria</taxon>
        <taxon>OMG group</taxon>
        <taxon>OM182 clade</taxon>
    </lineage>
</organism>
<evidence type="ECO:0000256" key="6">
    <source>
        <dbReference type="ARBA" id="ARBA00022692"/>
    </source>
</evidence>
<feature type="topological domain" description="Cytoplasmic" evidence="14">
    <location>
        <begin position="162"/>
        <end position="165"/>
    </location>
</feature>
<dbReference type="InterPro" id="IPR003752">
    <property type="entry name" value="DiS_bond_form_DsbB/BdbC"/>
</dbReference>
<keyword evidence="5" id="KW-0997">Cell inner membrane</keyword>
<feature type="transmembrane region" description="Helical" evidence="15">
    <location>
        <begin position="131"/>
        <end position="154"/>
    </location>
</feature>
<keyword evidence="6 14" id="KW-0812">Transmembrane</keyword>
<comment type="similarity">
    <text evidence="2 14">Belongs to the DsbB family.</text>
</comment>
<dbReference type="InterPro" id="IPR050183">
    <property type="entry name" value="DsbB"/>
</dbReference>
<proteinExistence type="inferred from homology"/>
<dbReference type="PANTHER" id="PTHR36570">
    <property type="entry name" value="DISULFIDE BOND FORMATION PROTEIN B"/>
    <property type="match status" value="1"/>
</dbReference>
<comment type="caution">
    <text evidence="14">Lacks conserved residue(s) required for the propagation of feature annotation.</text>
</comment>
<feature type="transmembrane region" description="Helical" evidence="15">
    <location>
        <begin position="41"/>
        <end position="59"/>
    </location>
</feature>
<comment type="function">
    <text evidence="14">Required for disulfide bond formation in some periplasmic proteins. Acts by oxidizing the DsbA protein.</text>
</comment>
<dbReference type="Proteomes" id="UP000316199">
    <property type="component" value="Unassembled WGS sequence"/>
</dbReference>
<keyword evidence="8 14" id="KW-1133">Transmembrane helix</keyword>
<feature type="topological domain" description="Cytoplasmic" evidence="14">
    <location>
        <begin position="62"/>
        <end position="67"/>
    </location>
</feature>
<evidence type="ECO:0000313" key="16">
    <source>
        <dbReference type="EMBL" id="RZO77779.1"/>
    </source>
</evidence>
<keyword evidence="4 14" id="KW-1003">Cell membrane</keyword>
<keyword evidence="12 14" id="KW-0143">Chaperone</keyword>
<evidence type="ECO:0000256" key="10">
    <source>
        <dbReference type="ARBA" id="ARBA00023136"/>
    </source>
</evidence>
<evidence type="ECO:0000256" key="14">
    <source>
        <dbReference type="HAMAP-Rule" id="MF_00286"/>
    </source>
</evidence>
<feature type="topological domain" description="Cytoplasmic" evidence="14">
    <location>
        <begin position="1"/>
        <end position="9"/>
    </location>
</feature>
<evidence type="ECO:0000256" key="3">
    <source>
        <dbReference type="ARBA" id="ARBA00022448"/>
    </source>
</evidence>
<feature type="transmembrane region" description="Helical" evidence="15">
    <location>
        <begin position="66"/>
        <end position="89"/>
    </location>
</feature>
<dbReference type="Pfam" id="PF02600">
    <property type="entry name" value="DsbB"/>
    <property type="match status" value="1"/>
</dbReference>
<comment type="subcellular location">
    <subcellularLocation>
        <location evidence="1">Cell inner membrane</location>
        <topology evidence="1">Multi-pass membrane protein</topology>
    </subcellularLocation>
    <subcellularLocation>
        <location evidence="14">Cell membrane</location>
        <topology evidence="14">Multi-pass membrane protein</topology>
    </subcellularLocation>
</comment>
<evidence type="ECO:0000256" key="7">
    <source>
        <dbReference type="ARBA" id="ARBA00022982"/>
    </source>
</evidence>
<keyword evidence="7 14" id="KW-0249">Electron transport</keyword>
<evidence type="ECO:0000256" key="12">
    <source>
        <dbReference type="ARBA" id="ARBA00023186"/>
    </source>
</evidence>
<sequence>MKAPNSRSINAIIFLGCLGLILVALYMEYSMGLEPCPLCILQRILILATGLVSLIAFLVKPQVRGIRIFGLIGIVLSGIGSVLGVRHLWLQSLPEDQAPACGPGLEYLIDIFTPIEVLKMILEGDGSCAEVVWTFLGISIPGWTLIGFIGLILLNITQLLQPRPD</sequence>
<gene>
    <name evidence="14" type="primary">dsbB</name>
    <name evidence="16" type="ORF">EVA68_00700</name>
</gene>
<keyword evidence="13 14" id="KW-0676">Redox-active center</keyword>
<keyword evidence="10 14" id="KW-0472">Membrane</keyword>
<feature type="topological domain" description="Periplasmic" evidence="14">
    <location>
        <begin position="27"/>
        <end position="44"/>
    </location>
</feature>
<dbReference type="PANTHER" id="PTHR36570:SF3">
    <property type="entry name" value="DISULFIDE BOND FORMATION PROTEIN B"/>
    <property type="match status" value="1"/>
</dbReference>
<evidence type="ECO:0000256" key="8">
    <source>
        <dbReference type="ARBA" id="ARBA00022989"/>
    </source>
</evidence>
<dbReference type="InterPro" id="IPR022920">
    <property type="entry name" value="Disulphide_bond_form_DsbB"/>
</dbReference>
<evidence type="ECO:0000256" key="1">
    <source>
        <dbReference type="ARBA" id="ARBA00004429"/>
    </source>
</evidence>
<dbReference type="EMBL" id="SHAG01000001">
    <property type="protein sequence ID" value="RZO77779.1"/>
    <property type="molecule type" value="Genomic_DNA"/>
</dbReference>
<name>A0A520S5V6_9GAMM</name>
<evidence type="ECO:0000256" key="2">
    <source>
        <dbReference type="ARBA" id="ARBA00008823"/>
    </source>
</evidence>
<evidence type="ECO:0000256" key="11">
    <source>
        <dbReference type="ARBA" id="ARBA00023157"/>
    </source>
</evidence>
<feature type="disulfide bond" description="Redox-active" evidence="14">
    <location>
        <begin position="36"/>
        <end position="39"/>
    </location>
</feature>
<dbReference type="GO" id="GO:0006457">
    <property type="term" value="P:protein folding"/>
    <property type="evidence" value="ECO:0007669"/>
    <property type="project" value="InterPro"/>
</dbReference>
<evidence type="ECO:0000313" key="17">
    <source>
        <dbReference type="Proteomes" id="UP000316199"/>
    </source>
</evidence>
<dbReference type="GO" id="GO:0009055">
    <property type="term" value="F:electron transfer activity"/>
    <property type="evidence" value="ECO:0007669"/>
    <property type="project" value="UniProtKB-UniRule"/>
</dbReference>
<evidence type="ECO:0000256" key="5">
    <source>
        <dbReference type="ARBA" id="ARBA00022519"/>
    </source>
</evidence>
<comment type="caution">
    <text evidence="16">The sequence shown here is derived from an EMBL/GenBank/DDBJ whole genome shotgun (WGS) entry which is preliminary data.</text>
</comment>
<dbReference type="InterPro" id="IPR023380">
    <property type="entry name" value="DsbB-like_sf"/>
</dbReference>
<keyword evidence="11 14" id="KW-1015">Disulfide bond</keyword>
<reference evidence="16 17" key="1">
    <citation type="submission" date="2019-02" db="EMBL/GenBank/DDBJ databases">
        <title>Prokaryotic population dynamics and viral predation in marine succession experiment using metagenomics: the confinement effect.</title>
        <authorList>
            <person name="Haro-Moreno J.M."/>
            <person name="Rodriguez-Valera F."/>
            <person name="Lopez-Perez M."/>
        </authorList>
    </citation>
    <scope>NUCLEOTIDE SEQUENCE [LARGE SCALE GENOMIC DNA]</scope>
    <source>
        <strain evidence="16">MED-G157</strain>
    </source>
</reference>
<dbReference type="AlphaFoldDB" id="A0A520S5V6"/>